<dbReference type="Pfam" id="PF20422">
    <property type="entry name" value="DHR-2_Lobe_B"/>
    <property type="match status" value="1"/>
</dbReference>
<dbReference type="InterPro" id="IPR001452">
    <property type="entry name" value="SH3_domain"/>
</dbReference>
<keyword evidence="2 6" id="KW-0728">SH3 domain</keyword>
<dbReference type="Gene3D" id="1.25.40.410">
    <property type="match status" value="1"/>
</dbReference>
<dbReference type="SUPFAM" id="SSF50044">
    <property type="entry name" value="SH3-domain"/>
    <property type="match status" value="1"/>
</dbReference>
<keyword evidence="4" id="KW-0597">Phosphoprotein</keyword>
<dbReference type="InterPro" id="IPR027357">
    <property type="entry name" value="DOCKER_dom"/>
</dbReference>
<dbReference type="InterPro" id="IPR042455">
    <property type="entry name" value="DOCK_N_sub1"/>
</dbReference>
<evidence type="ECO:0000259" key="11">
    <source>
        <dbReference type="PROSITE" id="PS51651"/>
    </source>
</evidence>
<comment type="subcellular location">
    <subcellularLocation>
        <location evidence="1">Cytoplasm</location>
    </subcellularLocation>
</comment>
<organism evidence="12">
    <name type="scientific">Lygus hesperus</name>
    <name type="common">Western plant bug</name>
    <dbReference type="NCBI Taxonomy" id="30085"/>
    <lineage>
        <taxon>Eukaryota</taxon>
        <taxon>Metazoa</taxon>
        <taxon>Ecdysozoa</taxon>
        <taxon>Arthropoda</taxon>
        <taxon>Hexapoda</taxon>
        <taxon>Insecta</taxon>
        <taxon>Pterygota</taxon>
        <taxon>Neoptera</taxon>
        <taxon>Paraneoptera</taxon>
        <taxon>Hemiptera</taxon>
        <taxon>Heteroptera</taxon>
        <taxon>Panheteroptera</taxon>
        <taxon>Cimicomorpha</taxon>
        <taxon>Miridae</taxon>
        <taxon>Mirini</taxon>
        <taxon>Lygus</taxon>
    </lineage>
</organism>
<dbReference type="PANTHER" id="PTHR45653:SF12">
    <property type="entry name" value="SPONGE, ISOFORM E"/>
    <property type="match status" value="1"/>
</dbReference>
<dbReference type="Pfam" id="PF16172">
    <property type="entry name" value="DOCK_N"/>
    <property type="match status" value="1"/>
</dbReference>
<dbReference type="InterPro" id="IPR046773">
    <property type="entry name" value="DOCKER_Lobe_C"/>
</dbReference>
<dbReference type="GO" id="GO:0007264">
    <property type="term" value="P:small GTPase-mediated signal transduction"/>
    <property type="evidence" value="ECO:0007669"/>
    <property type="project" value="InterPro"/>
</dbReference>
<feature type="compositionally biased region" description="Basic and acidic residues" evidence="8">
    <location>
        <begin position="1728"/>
        <end position="1738"/>
    </location>
</feature>
<reference evidence="12" key="1">
    <citation type="journal article" date="2016" name="Gigascience">
        <title>De novo construction of an expanded transcriptome assembly for the western tarnished plant bug, Lygus hesperus.</title>
        <authorList>
            <person name="Tassone E.E."/>
            <person name="Geib S.M."/>
            <person name="Hall B."/>
            <person name="Fabrick J.A."/>
            <person name="Brent C.S."/>
            <person name="Hull J.J."/>
        </authorList>
    </citation>
    <scope>NUCLEOTIDE SEQUENCE</scope>
</reference>
<dbReference type="InterPro" id="IPR043162">
    <property type="entry name" value="DOCK_C_lobe_C"/>
</dbReference>
<sequence length="1840" mass="209383">MWTRCKKDRYGVAIYNWKGEVKFGLPLEIGDTIQIFEECCGWYRGYCMKNRSIKGIFPATYVRIKPHIKTDQNDSSTCEPVIPAEDPVIREVTQVLREWNTIWKNLFVARETYKFTTLRKVMRELVDWRRELLTGTLTHDQTKEMRLNITSKIDWGNRKLGLDLVPRCGAEMVDPCSVSVIELHQVHVESSENSFGPSSRGTLKRKGEAGKAVSHHLYLCMRDFGHYVGETTDVYISLYDAKKAKYISERFLVKISKDGFSNYIEKLNSNCTLFTDLGRTDLTKELYIVAHVYRIGRMLANESTKNKILSGATKELSLPSSGGCTHNVTFKRPHAVAVLNIGEAVTCSNNEEKEFSFKAYQAEDKDFHQLHESIIRKVTNKASPLPGQPNYGIVMSLRVLHGELSQVREENPLLLKNITLTKKLGFPDVIMPGDVRNDLYISLEKGEFERGGKSTAKNIEVSISVLDSQGNVIEDSVFGASGMEGSSVYKSAVMYHTNSPTWAETVSLAVPLDRFQFAHLRLEYRHCSTREKADHKKLIGFSFARLMEPSGATLQDGSHELLVYRCDDIGKLKPSLYLCLPSSVGDGPSMNGQVHFSSSHKESVTIRSTLCSTKLTQNSDLLALLQWKARPERIQDALTRALRLEGEELVKFLQDVLDALFSIFSTEDGNSTPHSGLVFHVLVSIFNLLNDSKFEHFKPVMDAYIKDHFAAALVYKGLLSSVQHCADWVEATEKQEPILKCFRSLESIFKFIVESRLLFSRATQGQYEESFNRDLYSVVDSLNKVLAINNNPNILATQVGLAESISGAYDQMCRVLPLPEVAKLVTVTLDNNSTMTKGPLVKAKLTSLLKIVDSRLFKQTESRTIVLSTICRHLRVHLAHREELRLVTDILGKILVFLYNEQHADEDGGKVDNFLYHDIEVVAINTLDMLVQTVIIIIDRSTPVLGSLVGCLIGLLQLMNKAHFRRLSAGTEPKFIKDLLLRLLLLLRDLLKQEVFPEDWASMRLATNSVILHTMRHCSTVMFKALGAFDYQVWSNYFNLAVAFLTQPSLQLEKFTEVKRENIFSKYGDMRVKMGFQILDVWSNLGEHRINFIPSMVGPFLEVTLVPEPDLRKATLGIFFDMIQCEYKVHGNFKQVESELIDKLDILISENKGDDEYRQLFNTILLERVQSEEPAWKEKGWEFVTSVTRLLERLLDYRSVIHGDENRDKRMSCTYNLLNFYKTEINRTEMYVRYIYKLEALHVSAQSYAEAGFTLLLYADCLHWNTHTVKKLELYHTILQYFDMAKIWEKGLPLLKELAHVYEERLFDYELLSKTLRMQAKFYDNIMHQLRLEPEYFRVGFYGTGFPLFVRNKVFIYRGLEYEKMETFTHRIQTEFPAAQIYAKNTPPPHALQQSDVQYIQICNVKPLSDSRLPYKRAALRDVPERIAKFYQVNDVKTFQLDRPVHKPPVDKDNEFKSLWVERTTLTTSDPLPGILRWFEVVDTKTEEIPPVRFACETVASANQGLAALINQYTNEPKRQNTSPLSMRLQGVIDANVMGGIAKYQEAFFNSDFVKAHPEWAQDICRLSALLHEQVNIVESGLVIHGQLVSHDMLPLHHRLLERLDELQASLKHPQFDPNTLIPPSTNPPTEVKHHEEYTNSSMYNHLNDDTYCQPQEVNEANDIHEPPPIRPKSYAPSDAPTRRSQMLFVRSDSEESAPPLPPRGFTPDKRSSAVEVPPAPPKRLINSRKESEGDKIRDSGFMDTISLSSHFNNLNYEDWSLPNSLASTSGDGTTPPPVPPKGGIAPPLASVAMAAVDIGLNIPARVDNYCAPPNTDRFRSARDVTPEEAAPPDLSPEAN</sequence>
<accession>A0A146L604</accession>
<comment type="similarity">
    <text evidence="7">Belongs to the DOCK family.</text>
</comment>
<protein>
    <submittedName>
        <fullName evidence="12">Dedicator of cytokinesis protein 3</fullName>
    </submittedName>
</protein>
<dbReference type="InterPro" id="IPR032376">
    <property type="entry name" value="DOCK_N"/>
</dbReference>
<evidence type="ECO:0000256" key="5">
    <source>
        <dbReference type="ARBA" id="ARBA00022658"/>
    </source>
</evidence>
<evidence type="ECO:0000256" key="2">
    <source>
        <dbReference type="ARBA" id="ARBA00022443"/>
    </source>
</evidence>
<name>A0A146L604_LYGHE</name>
<dbReference type="GO" id="GO:0031267">
    <property type="term" value="F:small GTPase binding"/>
    <property type="evidence" value="ECO:0007669"/>
    <property type="project" value="TreeGrafter"/>
</dbReference>
<evidence type="ECO:0000256" key="1">
    <source>
        <dbReference type="ARBA" id="ARBA00004496"/>
    </source>
</evidence>
<dbReference type="PANTHER" id="PTHR45653">
    <property type="entry name" value="DEDICATOR OF CYTOKINESIS"/>
    <property type="match status" value="1"/>
</dbReference>
<dbReference type="PROSITE" id="PS50002">
    <property type="entry name" value="SH3"/>
    <property type="match status" value="1"/>
</dbReference>
<dbReference type="CDD" id="cd11872">
    <property type="entry name" value="SH3_DOCK_AB"/>
    <property type="match status" value="1"/>
</dbReference>
<dbReference type="Pfam" id="PF06920">
    <property type="entry name" value="DHR-2_Lobe_A"/>
    <property type="match status" value="1"/>
</dbReference>
<dbReference type="Gene3D" id="1.20.1270.350">
    <property type="entry name" value="Dedicator of cytokinesis N-terminal subdomain"/>
    <property type="match status" value="1"/>
</dbReference>
<proteinExistence type="inferred from homology"/>
<dbReference type="InterPro" id="IPR056372">
    <property type="entry name" value="TPR_DOCK"/>
</dbReference>
<evidence type="ECO:0000256" key="8">
    <source>
        <dbReference type="SAM" id="MobiDB-lite"/>
    </source>
</evidence>
<feature type="region of interest" description="Disordered" evidence="8">
    <location>
        <begin position="1661"/>
        <end position="1738"/>
    </location>
</feature>
<dbReference type="InterPro" id="IPR027007">
    <property type="entry name" value="C2_DOCK-type_domain"/>
</dbReference>
<dbReference type="GO" id="GO:0005737">
    <property type="term" value="C:cytoplasm"/>
    <property type="evidence" value="ECO:0007669"/>
    <property type="project" value="UniProtKB-SubCell"/>
</dbReference>
<dbReference type="InterPro" id="IPR036028">
    <property type="entry name" value="SH3-like_dom_sf"/>
</dbReference>
<feature type="compositionally biased region" description="Basic and acidic residues" evidence="8">
    <location>
        <begin position="1817"/>
        <end position="1826"/>
    </location>
</feature>
<dbReference type="EMBL" id="GDHC01015973">
    <property type="protein sequence ID" value="JAQ02656.1"/>
    <property type="molecule type" value="Transcribed_RNA"/>
</dbReference>
<evidence type="ECO:0000256" key="7">
    <source>
        <dbReference type="PROSITE-ProRule" id="PRU00983"/>
    </source>
</evidence>
<dbReference type="Gene3D" id="2.30.30.40">
    <property type="entry name" value="SH3 Domains"/>
    <property type="match status" value="1"/>
</dbReference>
<feature type="domain" description="DOCKER" evidence="11">
    <location>
        <begin position="1201"/>
        <end position="1620"/>
    </location>
</feature>
<dbReference type="FunFam" id="2.60.40.150:FF:000045">
    <property type="entry name" value="Dedicator of cytokinesis protein 4"/>
    <property type="match status" value="1"/>
</dbReference>
<dbReference type="GO" id="GO:0005085">
    <property type="term" value="F:guanyl-nucleotide exchange factor activity"/>
    <property type="evidence" value="ECO:0007669"/>
    <property type="project" value="UniProtKB-KW"/>
</dbReference>
<evidence type="ECO:0000256" key="3">
    <source>
        <dbReference type="ARBA" id="ARBA00022490"/>
    </source>
</evidence>
<feature type="domain" description="C2 DOCK-type" evidence="10">
    <location>
        <begin position="436"/>
        <end position="611"/>
    </location>
</feature>
<dbReference type="Pfam" id="PF20421">
    <property type="entry name" value="DHR-2_Lobe_C"/>
    <property type="match status" value="1"/>
</dbReference>
<feature type="region of interest" description="Disordered" evidence="8">
    <location>
        <begin position="1614"/>
        <end position="1634"/>
    </location>
</feature>
<dbReference type="PROSITE" id="PS51650">
    <property type="entry name" value="C2_DOCK"/>
    <property type="match status" value="1"/>
</dbReference>
<evidence type="ECO:0000259" key="10">
    <source>
        <dbReference type="PROSITE" id="PS51650"/>
    </source>
</evidence>
<keyword evidence="3" id="KW-0963">Cytoplasm</keyword>
<evidence type="ECO:0000259" key="9">
    <source>
        <dbReference type="PROSITE" id="PS50002"/>
    </source>
</evidence>
<dbReference type="Pfam" id="PF14429">
    <property type="entry name" value="DOCK-C2"/>
    <property type="match status" value="1"/>
</dbReference>
<dbReference type="Gene3D" id="2.60.40.150">
    <property type="entry name" value="C2 domain"/>
    <property type="match status" value="1"/>
</dbReference>
<dbReference type="FunFam" id="1.20.1270.350:FF:000001">
    <property type="entry name" value="dedicator of cytokinesis protein 4"/>
    <property type="match status" value="1"/>
</dbReference>
<dbReference type="Gene3D" id="1.20.58.740">
    <property type="match status" value="1"/>
</dbReference>
<keyword evidence="5" id="KW-0344">Guanine-nucleotide releasing factor</keyword>
<dbReference type="GO" id="GO:0005886">
    <property type="term" value="C:plasma membrane"/>
    <property type="evidence" value="ECO:0007669"/>
    <property type="project" value="TreeGrafter"/>
</dbReference>
<dbReference type="Pfam" id="PF23554">
    <property type="entry name" value="TPR_DOCK"/>
    <property type="match status" value="1"/>
</dbReference>
<evidence type="ECO:0000256" key="4">
    <source>
        <dbReference type="ARBA" id="ARBA00022553"/>
    </source>
</evidence>
<feature type="domain" description="SH3" evidence="9">
    <location>
        <begin position="6"/>
        <end position="67"/>
    </location>
</feature>
<dbReference type="Pfam" id="PF07653">
    <property type="entry name" value="SH3_2"/>
    <property type="match status" value="1"/>
</dbReference>
<dbReference type="InterPro" id="IPR046770">
    <property type="entry name" value="DOCKER_Lobe_B"/>
</dbReference>
<gene>
    <name evidence="12" type="primary">DOCK3_4</name>
    <name evidence="12" type="ORF">g.87440</name>
</gene>
<dbReference type="SMART" id="SM00326">
    <property type="entry name" value="SH3"/>
    <property type="match status" value="1"/>
</dbReference>
<dbReference type="PROSITE" id="PS51651">
    <property type="entry name" value="DOCKER"/>
    <property type="match status" value="1"/>
</dbReference>
<dbReference type="InterPro" id="IPR046769">
    <property type="entry name" value="DOCKER_Lobe_A"/>
</dbReference>
<dbReference type="InterPro" id="IPR035892">
    <property type="entry name" value="C2_domain_sf"/>
</dbReference>
<dbReference type="InterPro" id="IPR026791">
    <property type="entry name" value="DOCK"/>
</dbReference>
<evidence type="ECO:0000313" key="12">
    <source>
        <dbReference type="EMBL" id="JAQ02656.1"/>
    </source>
</evidence>
<feature type="region of interest" description="Disordered" evidence="8">
    <location>
        <begin position="1810"/>
        <end position="1840"/>
    </location>
</feature>
<evidence type="ECO:0000256" key="6">
    <source>
        <dbReference type="PROSITE-ProRule" id="PRU00192"/>
    </source>
</evidence>
<dbReference type="InterPro" id="IPR043161">
    <property type="entry name" value="DOCK_C_lobe_A"/>
</dbReference>